<organism evidence="1 2">
    <name type="scientific">Pontibacter actiniarum</name>
    <dbReference type="NCBI Taxonomy" id="323450"/>
    <lineage>
        <taxon>Bacteria</taxon>
        <taxon>Pseudomonadati</taxon>
        <taxon>Bacteroidota</taxon>
        <taxon>Cytophagia</taxon>
        <taxon>Cytophagales</taxon>
        <taxon>Hymenobacteraceae</taxon>
        <taxon>Pontibacter</taxon>
    </lineage>
</organism>
<dbReference type="PROSITE" id="PS51257">
    <property type="entry name" value="PROKAR_LIPOPROTEIN"/>
    <property type="match status" value="1"/>
</dbReference>
<dbReference type="RefSeq" id="WP_036776956.1">
    <property type="nucleotide sequence ID" value="NZ_CP021235.1"/>
</dbReference>
<proteinExistence type="predicted"/>
<keyword evidence="2" id="KW-1185">Reference proteome</keyword>
<evidence type="ECO:0000313" key="1">
    <source>
        <dbReference type="EMBL" id="ARS36676.1"/>
    </source>
</evidence>
<sequence length="344" mass="40127">MRIRKLFMLALLLFTSCIDPLDFRGGDQREHLVVEGSFTNEPGLNYVRLSYSKPYDDPYNRFVHDAEVFVTSSERERYYFNNAEGSGYYYPGAPEESFGTVGHTYTLTIKLNGRTYQSEPALLNQPVPIDTVYFEMEEREYPFPGYLKEEIRPGYRFLVDYHDPAGDKNYLRWTFLSLYQVRTQPQDYITPSGEKQPKSCCVQCYVTESLANFKVTNDRLTDGQQVINQEVLFIPFERYLDMKHKLTVYQHSLTEEAYEFFRIMEEQKQSTGTVFDPPPAQVQGNLYNVNDEDEQVIGFFDVSGVSKKQITILRKDIDYPVPYYHYADDCRTLPGATTEKPADW</sequence>
<dbReference type="AlphaFoldDB" id="A0A1X9YUT4"/>
<evidence type="ECO:0000313" key="2">
    <source>
        <dbReference type="Proteomes" id="UP000266292"/>
    </source>
</evidence>
<evidence type="ECO:0008006" key="3">
    <source>
        <dbReference type="Google" id="ProtNLM"/>
    </source>
</evidence>
<dbReference type="KEGG" id="pact:CA264_15315"/>
<dbReference type="InterPro" id="IPR025345">
    <property type="entry name" value="DUF4249"/>
</dbReference>
<gene>
    <name evidence="1" type="ORF">CA264_15315</name>
</gene>
<name>A0A1X9YUT4_9BACT</name>
<dbReference type="EMBL" id="CP021235">
    <property type="protein sequence ID" value="ARS36676.1"/>
    <property type="molecule type" value="Genomic_DNA"/>
</dbReference>
<dbReference type="STRING" id="709015.GCA_000472485_03092"/>
<dbReference type="Proteomes" id="UP000266292">
    <property type="component" value="Chromosome"/>
</dbReference>
<protein>
    <recommendedName>
        <fullName evidence="3">DUF4249 domain-containing protein</fullName>
    </recommendedName>
</protein>
<reference evidence="2" key="1">
    <citation type="submission" date="2017-05" db="EMBL/GenBank/DDBJ databases">
        <authorList>
            <person name="Ray J."/>
            <person name="Price M."/>
            <person name="Deutschbauer A."/>
        </authorList>
    </citation>
    <scope>NUCLEOTIDE SEQUENCE [LARGE SCALE GENOMIC DNA]</scope>
    <source>
        <strain evidence="2">DSM 19842</strain>
    </source>
</reference>
<accession>A0A1X9YUT4</accession>
<dbReference type="OrthoDB" id="922982at2"/>
<dbReference type="Pfam" id="PF14054">
    <property type="entry name" value="DUF4249"/>
    <property type="match status" value="1"/>
</dbReference>